<proteinExistence type="inferred from homology"/>
<evidence type="ECO:0000256" key="4">
    <source>
        <dbReference type="ARBA" id="ARBA00022827"/>
    </source>
</evidence>
<dbReference type="SUPFAM" id="SSF56176">
    <property type="entry name" value="FAD-binding/transporter-associated domain-like"/>
    <property type="match status" value="1"/>
</dbReference>
<evidence type="ECO:0000256" key="1">
    <source>
        <dbReference type="ARBA" id="ARBA00001974"/>
    </source>
</evidence>
<evidence type="ECO:0000256" key="6">
    <source>
        <dbReference type="SAM" id="SignalP"/>
    </source>
</evidence>
<dbReference type="InterPro" id="IPR036318">
    <property type="entry name" value="FAD-bd_PCMH-like_sf"/>
</dbReference>
<evidence type="ECO:0000259" key="7">
    <source>
        <dbReference type="PROSITE" id="PS51387"/>
    </source>
</evidence>
<dbReference type="OrthoDB" id="407275at2759"/>
<comment type="cofactor">
    <cofactor evidence="1">
        <name>FAD</name>
        <dbReference type="ChEBI" id="CHEBI:57692"/>
    </cofactor>
</comment>
<name>A0A1L7XNU5_9HELO</name>
<feature type="chain" id="PRO_5012250769" evidence="6">
    <location>
        <begin position="31"/>
        <end position="526"/>
    </location>
</feature>
<dbReference type="InterPro" id="IPR050416">
    <property type="entry name" value="FAD-linked_Oxidoreductase"/>
</dbReference>
<dbReference type="PROSITE" id="PS51387">
    <property type="entry name" value="FAD_PCMH"/>
    <property type="match status" value="1"/>
</dbReference>
<keyword evidence="3" id="KW-0285">Flavoprotein</keyword>
<dbReference type="Gene3D" id="3.30.465.10">
    <property type="match status" value="1"/>
</dbReference>
<dbReference type="Pfam" id="PF01565">
    <property type="entry name" value="FAD_binding_4"/>
    <property type="match status" value="1"/>
</dbReference>
<reference evidence="8 9" key="1">
    <citation type="submission" date="2016-03" db="EMBL/GenBank/DDBJ databases">
        <authorList>
            <person name="Ploux O."/>
        </authorList>
    </citation>
    <scope>NUCLEOTIDE SEQUENCE [LARGE SCALE GENOMIC DNA]</scope>
    <source>
        <strain evidence="8 9">UAMH 11012</strain>
    </source>
</reference>
<keyword evidence="5" id="KW-0560">Oxidoreductase</keyword>
<dbReference type="InterPro" id="IPR006094">
    <property type="entry name" value="Oxid_FAD_bind_N"/>
</dbReference>
<protein>
    <submittedName>
        <fullName evidence="8">Related to reticuline oxidase berberine bridge enzyme</fullName>
    </submittedName>
</protein>
<keyword evidence="6" id="KW-0732">Signal</keyword>
<keyword evidence="9" id="KW-1185">Reference proteome</keyword>
<evidence type="ECO:0000313" key="9">
    <source>
        <dbReference type="Proteomes" id="UP000184330"/>
    </source>
</evidence>
<dbReference type="AlphaFoldDB" id="A0A1L7XNU5"/>
<evidence type="ECO:0000256" key="5">
    <source>
        <dbReference type="ARBA" id="ARBA00023002"/>
    </source>
</evidence>
<dbReference type="GO" id="GO:0016491">
    <property type="term" value="F:oxidoreductase activity"/>
    <property type="evidence" value="ECO:0007669"/>
    <property type="project" value="UniProtKB-KW"/>
</dbReference>
<sequence>MSLIAIQPIDIANMFNLLFPLLLCVQFAHSLPQTYDAIVHCLDESGVPQDYPGSSNFTADIIPYNLRLNYTPIAVAVPSTVPQVQGAVLCAVNLGVKVNPKSGGHSYASHSLGGEDGHLVVDLKYFTETSVDPVTNIATVGPGARLGNVALSLFEQGERAMAHGICPGVGIGGHVLHGGQGYGSHTYGLLLDFLIEADIVLADGSLVTTSETQNPELFWALRGAGMSFGIVTSLKFRTIPAPPQNILFYYPYSWNQTQARAGWDAWQAYCGGETTPVIPLEMNVRWVINNDTEGRLLFLLEGAYHGSEEDFLDAIGPLLDELAKIGGFEEDVRGVGTHELGWLDALLYANSNGLFSNWDNNQTLETPLNYTAHATFFAKSLMTSNLSPAGVDAWIDRLYATGPTSPTGWYFIIAAQGGPTSYVPTIPQDATSYAHRSSIYEWQLVAQTTTPPFDDAGITWLNPFISDIEAAESNVTLGMYYNYADPTLSKEEAHERYWLEHYGRLKGIKESVDPGLVFLNPQTVGN</sequence>
<dbReference type="EMBL" id="FJOG01000038">
    <property type="protein sequence ID" value="CZR66617.1"/>
    <property type="molecule type" value="Genomic_DNA"/>
</dbReference>
<dbReference type="STRING" id="576137.A0A1L7XNU5"/>
<organism evidence="8 9">
    <name type="scientific">Phialocephala subalpina</name>
    <dbReference type="NCBI Taxonomy" id="576137"/>
    <lineage>
        <taxon>Eukaryota</taxon>
        <taxon>Fungi</taxon>
        <taxon>Dikarya</taxon>
        <taxon>Ascomycota</taxon>
        <taxon>Pezizomycotina</taxon>
        <taxon>Leotiomycetes</taxon>
        <taxon>Helotiales</taxon>
        <taxon>Mollisiaceae</taxon>
        <taxon>Phialocephala</taxon>
        <taxon>Phialocephala fortinii species complex</taxon>
    </lineage>
</organism>
<dbReference type="PANTHER" id="PTHR42973">
    <property type="entry name" value="BINDING OXIDOREDUCTASE, PUTATIVE (AFU_ORTHOLOGUE AFUA_1G17690)-RELATED"/>
    <property type="match status" value="1"/>
</dbReference>
<feature type="signal peptide" evidence="6">
    <location>
        <begin position="1"/>
        <end position="30"/>
    </location>
</feature>
<comment type="similarity">
    <text evidence="2">Belongs to the oxygen-dependent FAD-linked oxidoreductase family.</text>
</comment>
<dbReference type="Proteomes" id="UP000184330">
    <property type="component" value="Unassembled WGS sequence"/>
</dbReference>
<dbReference type="InterPro" id="IPR012951">
    <property type="entry name" value="BBE"/>
</dbReference>
<keyword evidence="4" id="KW-0274">FAD</keyword>
<evidence type="ECO:0000313" key="8">
    <source>
        <dbReference type="EMBL" id="CZR66617.1"/>
    </source>
</evidence>
<dbReference type="InterPro" id="IPR016166">
    <property type="entry name" value="FAD-bd_PCMH"/>
</dbReference>
<evidence type="ECO:0000256" key="3">
    <source>
        <dbReference type="ARBA" id="ARBA00022630"/>
    </source>
</evidence>
<accession>A0A1L7XNU5</accession>
<dbReference type="PANTHER" id="PTHR42973:SF39">
    <property type="entry name" value="FAD-BINDING PCMH-TYPE DOMAIN-CONTAINING PROTEIN"/>
    <property type="match status" value="1"/>
</dbReference>
<feature type="domain" description="FAD-binding PCMH-type" evidence="7">
    <location>
        <begin position="68"/>
        <end position="241"/>
    </location>
</feature>
<dbReference type="Gene3D" id="3.40.462.20">
    <property type="match status" value="1"/>
</dbReference>
<gene>
    <name evidence="8" type="ORF">PAC_16518</name>
</gene>
<dbReference type="Pfam" id="PF08031">
    <property type="entry name" value="BBE"/>
    <property type="match status" value="1"/>
</dbReference>
<dbReference type="InterPro" id="IPR016169">
    <property type="entry name" value="FAD-bd_PCMH_sub2"/>
</dbReference>
<evidence type="ECO:0000256" key="2">
    <source>
        <dbReference type="ARBA" id="ARBA00005466"/>
    </source>
</evidence>
<dbReference type="GO" id="GO:0071949">
    <property type="term" value="F:FAD binding"/>
    <property type="evidence" value="ECO:0007669"/>
    <property type="project" value="InterPro"/>
</dbReference>